<feature type="region of interest" description="Disordered" evidence="1">
    <location>
        <begin position="428"/>
        <end position="484"/>
    </location>
</feature>
<proteinExistence type="predicted"/>
<feature type="compositionally biased region" description="Low complexity" evidence="1">
    <location>
        <begin position="152"/>
        <end position="163"/>
    </location>
</feature>
<feature type="compositionally biased region" description="Basic and acidic residues" evidence="1">
    <location>
        <begin position="688"/>
        <end position="697"/>
    </location>
</feature>
<feature type="compositionally biased region" description="Basic and acidic residues" evidence="1">
    <location>
        <begin position="138"/>
        <end position="151"/>
    </location>
</feature>
<feature type="compositionally biased region" description="Polar residues" evidence="1">
    <location>
        <begin position="15"/>
        <end position="28"/>
    </location>
</feature>
<evidence type="ECO:0000313" key="2">
    <source>
        <dbReference type="EMBL" id="KAF1814199.1"/>
    </source>
</evidence>
<feature type="compositionally biased region" description="Polar residues" evidence="1">
    <location>
        <begin position="1127"/>
        <end position="1139"/>
    </location>
</feature>
<feature type="compositionally biased region" description="Basic residues" evidence="1">
    <location>
        <begin position="346"/>
        <end position="356"/>
    </location>
</feature>
<feature type="compositionally biased region" description="Polar residues" evidence="1">
    <location>
        <begin position="164"/>
        <end position="175"/>
    </location>
</feature>
<feature type="compositionally biased region" description="Basic and acidic residues" evidence="1">
    <location>
        <begin position="47"/>
        <end position="60"/>
    </location>
</feature>
<feature type="compositionally biased region" description="Polar residues" evidence="1">
    <location>
        <begin position="1098"/>
        <end position="1109"/>
    </location>
</feature>
<feature type="compositionally biased region" description="Basic and acidic residues" evidence="1">
    <location>
        <begin position="590"/>
        <end position="600"/>
    </location>
</feature>
<sequence>MPVWPFGRKARRRANTLSTSSDLVSHGTSDADKTAPSSRPRTPRNRAVGESEVLQHHDTPPKGTAQRKLNKRRSQQRKRASERNSGGSGGGVTTHFISRVENDIDKADPGPEMSRSYVSSPGAASPVKSLTNLDPSDPEAHPSHYLRDEHPTTSASLTTASPTNVTAARTGRANTPSPPLNPIHKTSQMPRGTHNAAHRRSSSSESITALPASVPLRTSPHLRPATHSSTASSIIPYNFHLSRSHTNPHRSRSGTANADTSADEYVLPDRSESQPHLSRSNSRRDDARSSSLLPRRRSTKPKQKKPRTSIREEEFRAMAAPLPIPQPHATYSTAGELLRRESTKRPGSRKGKKIWRGLKSTKQAGSDVSLPFQESIASDMSGSDGREYSVGGLSVWTPRPKLRLAAQEEDVRGTTLVAYSFGAPGRRQTDQGIFGAGTEGRKRRNPPIQEEDEIKMEQFGESIARAQSKRRREQTEEIGKLPKRIDALADDLDAAGLREIMEREHRRKDKKRKADEERVRRRLEKRAAKQRAKSEEATEAGAEDNGVGLGIEGSSARPAGGRGKSRAEREVDVRDSRDQERVDTAISGQNRRDIELEKTEAALTGGPVQPIRTPHDGQSKPGGKQSRPEPASPVPVGVATPESPFTEEPVIETAKEVRYSHASLSAQAGSSLPPSPQHGTFPRSPSKAKKDGDRSETVRQPAPSIPPALDPDMSKGVSNTGSPRSKSPPVDSDAAIVAANTITPPRNSRRSLTKSQSRTPSPPHQRKKLQKRMSPTPSTRSQIPDEPPQIPQLSLYHEDEPVTALPQPTDRLTALPAPLVPTASDDEQAKRGKKRRGSAAGAFLAGVAVMLFKRGRRSKSSRNLKEATAERGFMNESRDRIERHRAEWGLKGHGPPEAAVPSAHHMRSKSETVPPNLSVIGMLPSPPASPVKGQASSPTSTPLPIPMAPLVTTFGNPRDDLRAMSPISGRSGAPVRTMSKFREDLPESRGASRVQSPVPANGSSVSVGTGGRDGRGMPGGSLEALVRTGSKRAWGASGTPTDNPESPTKKLATTAPDAIGNMAIKEKHESGISSVGAKSSSVDADEEDGASGSVGHSRASNPMSRSLASIDSEGSWLSGKLGGRAKQSLSGTARSSGVSGISGKASTHDAHDGGTDDDVDPNQTPKTLQPPFVEYSPGDAPVADPPAHDDAGGEVMKSGLGRQPTLVHRAPHMKSREGLLNEFRRGKMEGEVAEVEEMQLATPEATPQPETRDLQTTAGAHEAVTDDPLSIPTDRPSRSSSPEQGSPTSDTGHPEEPFVVQRARSVDLGKQGLHVRHLSAGSAKLLEIRRAESRRASGASGASGVVEGEPGVEEGR</sequence>
<dbReference type="RefSeq" id="XP_033535830.1">
    <property type="nucleotide sequence ID" value="XM_033674813.1"/>
</dbReference>
<feature type="compositionally biased region" description="Polar residues" evidence="1">
    <location>
        <begin position="662"/>
        <end position="672"/>
    </location>
</feature>
<protein>
    <submittedName>
        <fullName evidence="2 4">Uncharacterized protein</fullName>
    </submittedName>
</protein>
<feature type="region of interest" description="Disordered" evidence="1">
    <location>
        <begin position="856"/>
        <end position="1305"/>
    </location>
</feature>
<accession>A0A6G1G8L4</accession>
<feature type="compositionally biased region" description="Basic and acidic residues" evidence="1">
    <location>
        <begin position="473"/>
        <end position="484"/>
    </location>
</feature>
<feature type="compositionally biased region" description="Polar residues" evidence="1">
    <location>
        <begin position="773"/>
        <end position="782"/>
    </location>
</feature>
<feature type="compositionally biased region" description="Basic residues" evidence="1">
    <location>
        <begin position="294"/>
        <end position="308"/>
    </location>
</feature>
<feature type="compositionally biased region" description="Basic residues" evidence="1">
    <location>
        <begin position="520"/>
        <end position="531"/>
    </location>
</feature>
<feature type="compositionally biased region" description="Basic and acidic residues" evidence="1">
    <location>
        <begin position="1214"/>
        <end position="1230"/>
    </location>
</feature>
<dbReference type="OrthoDB" id="4152802at2759"/>
<feature type="compositionally biased region" description="Gly residues" evidence="1">
    <location>
        <begin position="1008"/>
        <end position="1019"/>
    </location>
</feature>
<feature type="region of interest" description="Disordered" evidence="1">
    <location>
        <begin position="496"/>
        <end position="839"/>
    </location>
</feature>
<feature type="compositionally biased region" description="Basic and acidic residues" evidence="1">
    <location>
        <begin position="565"/>
        <end position="583"/>
    </location>
</feature>
<evidence type="ECO:0000256" key="1">
    <source>
        <dbReference type="SAM" id="MobiDB-lite"/>
    </source>
</evidence>
<dbReference type="Proteomes" id="UP000504638">
    <property type="component" value="Unplaced"/>
</dbReference>
<feature type="compositionally biased region" description="Low complexity" evidence="1">
    <location>
        <begin position="1336"/>
        <end position="1349"/>
    </location>
</feature>
<evidence type="ECO:0000313" key="3">
    <source>
        <dbReference type="Proteomes" id="UP000504638"/>
    </source>
</evidence>
<feature type="compositionally biased region" description="Polar residues" evidence="1">
    <location>
        <begin position="716"/>
        <end position="725"/>
    </location>
</feature>
<reference evidence="4" key="3">
    <citation type="submission" date="2025-04" db="UniProtKB">
        <authorList>
            <consortium name="RefSeq"/>
        </authorList>
    </citation>
    <scope>IDENTIFICATION</scope>
    <source>
        <strain evidence="4">CBS 781.70</strain>
    </source>
</reference>
<feature type="compositionally biased region" description="Basic and acidic residues" evidence="1">
    <location>
        <begin position="876"/>
        <end position="890"/>
    </location>
</feature>
<name>A0A6G1G8L4_9PEZI</name>
<keyword evidence="3" id="KW-1185">Reference proteome</keyword>
<reference evidence="4" key="2">
    <citation type="submission" date="2020-04" db="EMBL/GenBank/DDBJ databases">
        <authorList>
            <consortium name="NCBI Genome Project"/>
        </authorList>
    </citation>
    <scope>NUCLEOTIDE SEQUENCE</scope>
    <source>
        <strain evidence="4">CBS 781.70</strain>
    </source>
</reference>
<feature type="compositionally biased region" description="Basic and acidic residues" evidence="1">
    <location>
        <begin position="98"/>
        <end position="109"/>
    </location>
</feature>
<evidence type="ECO:0000313" key="4">
    <source>
        <dbReference type="RefSeq" id="XP_033535830.1"/>
    </source>
</evidence>
<feature type="region of interest" description="Disordered" evidence="1">
    <location>
        <begin position="1331"/>
        <end position="1356"/>
    </location>
</feature>
<gene>
    <name evidence="2 4" type="ORF">P152DRAFT_263822</name>
</gene>
<reference evidence="2 4" key="1">
    <citation type="submission" date="2020-01" db="EMBL/GenBank/DDBJ databases">
        <authorList>
            <consortium name="DOE Joint Genome Institute"/>
            <person name="Haridas S."/>
            <person name="Albert R."/>
            <person name="Binder M."/>
            <person name="Bloem J."/>
            <person name="Labutti K."/>
            <person name="Salamov A."/>
            <person name="Andreopoulos B."/>
            <person name="Baker S.E."/>
            <person name="Barry K."/>
            <person name="Bills G."/>
            <person name="Bluhm B.H."/>
            <person name="Cannon C."/>
            <person name="Castanera R."/>
            <person name="Culley D.E."/>
            <person name="Daum C."/>
            <person name="Ezra D."/>
            <person name="Gonzalez J.B."/>
            <person name="Henrissat B."/>
            <person name="Kuo A."/>
            <person name="Liang C."/>
            <person name="Lipzen A."/>
            <person name="Lutzoni F."/>
            <person name="Magnuson J."/>
            <person name="Mondo S."/>
            <person name="Nolan M."/>
            <person name="Ohm R."/>
            <person name="Pangilinan J."/>
            <person name="Park H.-J."/>
            <person name="Ramirez L."/>
            <person name="Alfaro M."/>
            <person name="Sun H."/>
            <person name="Tritt A."/>
            <person name="Yoshinaga Y."/>
            <person name="Zwiers L.-H."/>
            <person name="Turgeon B.G."/>
            <person name="Goodwin S.B."/>
            <person name="Spatafora J.W."/>
            <person name="Crous P.W."/>
            <person name="Grigoriev I.V."/>
        </authorList>
    </citation>
    <scope>NUCLEOTIDE SEQUENCE</scope>
    <source>
        <strain evidence="2 4">CBS 781.70</strain>
    </source>
</reference>
<feature type="compositionally biased region" description="Basic residues" evidence="1">
    <location>
        <begin position="68"/>
        <end position="80"/>
    </location>
</feature>
<feature type="compositionally biased region" description="Polar residues" evidence="1">
    <location>
        <begin position="1278"/>
        <end position="1291"/>
    </location>
</feature>
<feature type="compositionally biased region" description="Low complexity" evidence="1">
    <location>
        <begin position="1071"/>
        <end position="1082"/>
    </location>
</feature>
<feature type="region of interest" description="Disordered" evidence="1">
    <location>
        <begin position="1"/>
        <end position="230"/>
    </location>
</feature>
<organism evidence="2">
    <name type="scientific">Eremomyces bilateralis CBS 781.70</name>
    <dbReference type="NCBI Taxonomy" id="1392243"/>
    <lineage>
        <taxon>Eukaryota</taxon>
        <taxon>Fungi</taxon>
        <taxon>Dikarya</taxon>
        <taxon>Ascomycota</taxon>
        <taxon>Pezizomycotina</taxon>
        <taxon>Dothideomycetes</taxon>
        <taxon>Dothideomycetes incertae sedis</taxon>
        <taxon>Eremomycetales</taxon>
        <taxon>Eremomycetaceae</taxon>
        <taxon>Eremomyces</taxon>
    </lineage>
</organism>
<dbReference type="EMBL" id="ML975153">
    <property type="protein sequence ID" value="KAF1814199.1"/>
    <property type="molecule type" value="Genomic_DNA"/>
</dbReference>
<feature type="region of interest" description="Disordered" evidence="1">
    <location>
        <begin position="265"/>
        <end position="370"/>
    </location>
</feature>
<dbReference type="GeneID" id="54415383"/>